<evidence type="ECO:0000256" key="1">
    <source>
        <dbReference type="SAM" id="MobiDB-lite"/>
    </source>
</evidence>
<comment type="caution">
    <text evidence="2">The sequence shown here is derived from an EMBL/GenBank/DDBJ whole genome shotgun (WGS) entry which is preliminary data.</text>
</comment>
<name>A0A1Y2I3W9_9FUNG</name>
<accession>A0A1Y2I3W9</accession>
<organism evidence="2 3">
    <name type="scientific">Catenaria anguillulae PL171</name>
    <dbReference type="NCBI Taxonomy" id="765915"/>
    <lineage>
        <taxon>Eukaryota</taxon>
        <taxon>Fungi</taxon>
        <taxon>Fungi incertae sedis</taxon>
        <taxon>Blastocladiomycota</taxon>
        <taxon>Blastocladiomycetes</taxon>
        <taxon>Blastocladiales</taxon>
        <taxon>Catenariaceae</taxon>
        <taxon>Catenaria</taxon>
    </lineage>
</organism>
<proteinExistence type="predicted"/>
<protein>
    <submittedName>
        <fullName evidence="2">Uncharacterized protein</fullName>
    </submittedName>
</protein>
<dbReference type="OrthoDB" id="5597584at2759"/>
<evidence type="ECO:0000313" key="3">
    <source>
        <dbReference type="Proteomes" id="UP000193411"/>
    </source>
</evidence>
<dbReference type="EMBL" id="MCFL01000002">
    <property type="protein sequence ID" value="ORZ40914.1"/>
    <property type="molecule type" value="Genomic_DNA"/>
</dbReference>
<sequence length="295" mass="32665">MPSRLRAFCNRLVYVNGRPTFNGAPRTRLLPYTKPQFPATASAANDALIIQRNGPARNLADGALHKYGFQTATPVIVPRRARMVRFYAQVRFTENPATATLPNKCRVKNAAVSFFHGAKRVGGRVFRNGKLPIGKWVPVAVSTRAGKLARGPQRITVQAAHNFQGDAECQDGLQLEVRRIMACMNTRRTLFQTADQAAEAADFAVEDAFDEDAIDEDGADEADFAVADALDEDSWEDEGAILPRQALVRLLPPMRAISRPRARSTRSRLTSRNSRPRKASKRRAPMRPISRRGSA</sequence>
<evidence type="ECO:0000313" key="2">
    <source>
        <dbReference type="EMBL" id="ORZ40914.1"/>
    </source>
</evidence>
<dbReference type="Proteomes" id="UP000193411">
    <property type="component" value="Unassembled WGS sequence"/>
</dbReference>
<gene>
    <name evidence="2" type="ORF">BCR44DRAFT_1102465</name>
</gene>
<reference evidence="2 3" key="1">
    <citation type="submission" date="2016-07" db="EMBL/GenBank/DDBJ databases">
        <title>Pervasive Adenine N6-methylation of Active Genes in Fungi.</title>
        <authorList>
            <consortium name="DOE Joint Genome Institute"/>
            <person name="Mondo S.J."/>
            <person name="Dannebaum R.O."/>
            <person name="Kuo R.C."/>
            <person name="Labutti K."/>
            <person name="Haridas S."/>
            <person name="Kuo A."/>
            <person name="Salamov A."/>
            <person name="Ahrendt S.R."/>
            <person name="Lipzen A."/>
            <person name="Sullivan W."/>
            <person name="Andreopoulos W.B."/>
            <person name="Clum A."/>
            <person name="Lindquist E."/>
            <person name="Daum C."/>
            <person name="Ramamoorthy G.K."/>
            <person name="Gryganskyi A."/>
            <person name="Culley D."/>
            <person name="Magnuson J.K."/>
            <person name="James T.Y."/>
            <person name="O'Malley M.A."/>
            <person name="Stajich J.E."/>
            <person name="Spatafora J.W."/>
            <person name="Visel A."/>
            <person name="Grigoriev I.V."/>
        </authorList>
    </citation>
    <scope>NUCLEOTIDE SEQUENCE [LARGE SCALE GENOMIC DNA]</scope>
    <source>
        <strain evidence="2 3">PL171</strain>
    </source>
</reference>
<feature type="compositionally biased region" description="Basic residues" evidence="1">
    <location>
        <begin position="274"/>
        <end position="285"/>
    </location>
</feature>
<keyword evidence="3" id="KW-1185">Reference proteome</keyword>
<feature type="region of interest" description="Disordered" evidence="1">
    <location>
        <begin position="253"/>
        <end position="295"/>
    </location>
</feature>
<dbReference type="AlphaFoldDB" id="A0A1Y2I3W9"/>